<feature type="non-terminal residue" evidence="1">
    <location>
        <position position="54"/>
    </location>
</feature>
<dbReference type="Proteomes" id="UP001529510">
    <property type="component" value="Unassembled WGS sequence"/>
</dbReference>
<proteinExistence type="predicted"/>
<sequence>SKSQNALWNAITAGIGIKDKDKRGILIDPRSPEEILADDLPSVDSPDAMEKTAI</sequence>
<reference evidence="1 2" key="1">
    <citation type="submission" date="2024-05" db="EMBL/GenBank/DDBJ databases">
        <title>Genome sequencing and assembly of Indian major carp, Cirrhinus mrigala (Hamilton, 1822).</title>
        <authorList>
            <person name="Mohindra V."/>
            <person name="Chowdhury L.M."/>
            <person name="Lal K."/>
            <person name="Jena J.K."/>
        </authorList>
    </citation>
    <scope>NUCLEOTIDE SEQUENCE [LARGE SCALE GENOMIC DNA]</scope>
    <source>
        <strain evidence="1">CM1030</strain>
        <tissue evidence="1">Blood</tissue>
    </source>
</reference>
<name>A0ABD0N6D2_CIRMR</name>
<keyword evidence="2" id="KW-1185">Reference proteome</keyword>
<protein>
    <recommendedName>
        <fullName evidence="3">Calcium/calmodulin-dependent 3',5'-cyclic nucleotide phosphodiesterase 1C</fullName>
    </recommendedName>
</protein>
<evidence type="ECO:0008006" key="3">
    <source>
        <dbReference type="Google" id="ProtNLM"/>
    </source>
</evidence>
<dbReference type="AlphaFoldDB" id="A0ABD0N6D2"/>
<comment type="caution">
    <text evidence="1">The sequence shown here is derived from an EMBL/GenBank/DDBJ whole genome shotgun (WGS) entry which is preliminary data.</text>
</comment>
<accession>A0ABD0N6D2</accession>
<organism evidence="1 2">
    <name type="scientific">Cirrhinus mrigala</name>
    <name type="common">Mrigala</name>
    <dbReference type="NCBI Taxonomy" id="683832"/>
    <lineage>
        <taxon>Eukaryota</taxon>
        <taxon>Metazoa</taxon>
        <taxon>Chordata</taxon>
        <taxon>Craniata</taxon>
        <taxon>Vertebrata</taxon>
        <taxon>Euteleostomi</taxon>
        <taxon>Actinopterygii</taxon>
        <taxon>Neopterygii</taxon>
        <taxon>Teleostei</taxon>
        <taxon>Ostariophysi</taxon>
        <taxon>Cypriniformes</taxon>
        <taxon>Cyprinidae</taxon>
        <taxon>Labeoninae</taxon>
        <taxon>Labeonini</taxon>
        <taxon>Cirrhinus</taxon>
    </lineage>
</organism>
<evidence type="ECO:0000313" key="1">
    <source>
        <dbReference type="EMBL" id="KAL0156411.1"/>
    </source>
</evidence>
<dbReference type="EMBL" id="JAMKFB020000024">
    <property type="protein sequence ID" value="KAL0156411.1"/>
    <property type="molecule type" value="Genomic_DNA"/>
</dbReference>
<feature type="non-terminal residue" evidence="1">
    <location>
        <position position="1"/>
    </location>
</feature>
<gene>
    <name evidence="1" type="ORF">M9458_047657</name>
</gene>
<evidence type="ECO:0000313" key="2">
    <source>
        <dbReference type="Proteomes" id="UP001529510"/>
    </source>
</evidence>